<dbReference type="PANTHER" id="PTHR11012:SF30">
    <property type="entry name" value="PROTEIN KINASE-LIKE DOMAIN-CONTAINING"/>
    <property type="match status" value="1"/>
</dbReference>
<name>A0AAV8Z1K2_9CUCU</name>
<evidence type="ECO:0000313" key="2">
    <source>
        <dbReference type="Proteomes" id="UP001162156"/>
    </source>
</evidence>
<dbReference type="AlphaFoldDB" id="A0AAV8Z1K2"/>
<comment type="caution">
    <text evidence="1">The sequence shown here is derived from an EMBL/GenBank/DDBJ whole genome shotgun (WGS) entry which is preliminary data.</text>
</comment>
<organism evidence="1 2">
    <name type="scientific">Rhamnusium bicolor</name>
    <dbReference type="NCBI Taxonomy" id="1586634"/>
    <lineage>
        <taxon>Eukaryota</taxon>
        <taxon>Metazoa</taxon>
        <taxon>Ecdysozoa</taxon>
        <taxon>Arthropoda</taxon>
        <taxon>Hexapoda</taxon>
        <taxon>Insecta</taxon>
        <taxon>Pterygota</taxon>
        <taxon>Neoptera</taxon>
        <taxon>Endopterygota</taxon>
        <taxon>Coleoptera</taxon>
        <taxon>Polyphaga</taxon>
        <taxon>Cucujiformia</taxon>
        <taxon>Chrysomeloidea</taxon>
        <taxon>Cerambycidae</taxon>
        <taxon>Lepturinae</taxon>
        <taxon>Rhagiini</taxon>
        <taxon>Rhamnusium</taxon>
    </lineage>
</organism>
<accession>A0AAV8Z1K2</accession>
<proteinExistence type="predicted"/>
<dbReference type="PANTHER" id="PTHR11012">
    <property type="entry name" value="PROTEIN KINASE-LIKE DOMAIN-CONTAINING"/>
    <property type="match status" value="1"/>
</dbReference>
<dbReference type="Proteomes" id="UP001162156">
    <property type="component" value="Unassembled WGS sequence"/>
</dbReference>
<dbReference type="EMBL" id="JANEYF010001757">
    <property type="protein sequence ID" value="KAJ8957800.1"/>
    <property type="molecule type" value="Genomic_DNA"/>
</dbReference>
<reference evidence="1" key="1">
    <citation type="journal article" date="2023" name="Insect Mol. Biol.">
        <title>Genome sequencing provides insights into the evolution of gene families encoding plant cell wall-degrading enzymes in longhorned beetles.</title>
        <authorList>
            <person name="Shin N.R."/>
            <person name="Okamura Y."/>
            <person name="Kirsch R."/>
            <person name="Pauchet Y."/>
        </authorList>
    </citation>
    <scope>NUCLEOTIDE SEQUENCE</scope>
    <source>
        <strain evidence="1">RBIC_L_NR</strain>
    </source>
</reference>
<evidence type="ECO:0000313" key="1">
    <source>
        <dbReference type="EMBL" id="KAJ8957800.1"/>
    </source>
</evidence>
<protein>
    <submittedName>
        <fullName evidence="1">Uncharacterized protein</fullName>
    </submittedName>
</protein>
<dbReference type="Pfam" id="PF02958">
    <property type="entry name" value="EcKL"/>
    <property type="match status" value="1"/>
</dbReference>
<gene>
    <name evidence="1" type="ORF">NQ314_006475</name>
</gene>
<dbReference type="InterPro" id="IPR004119">
    <property type="entry name" value="EcKL"/>
</dbReference>
<keyword evidence="2" id="KW-1185">Reference proteome</keyword>
<sequence length="154" mass="17822">MDGNSVTTPELFSWVEESLDNTKLKNYQINIDGKSEKGDGYAGEIVFVSVNGASNENKKKVLHWVIKHAKRNAHLRKTIPMKAAFDNEIYIYDKVLPTFKKFQLEKNVLDVFESVPKCYKTLIFDDMEVLVLDNLKKRGYELHDKKKTIQHMSP</sequence>